<dbReference type="FunFam" id="3.40.50.300:FF:000225">
    <property type="entry name" value="Thymidylate kinase"/>
    <property type="match status" value="1"/>
</dbReference>
<dbReference type="InterPro" id="IPR027417">
    <property type="entry name" value="P-loop_NTPase"/>
</dbReference>
<evidence type="ECO:0000256" key="11">
    <source>
        <dbReference type="ARBA" id="ARBA00057735"/>
    </source>
</evidence>
<evidence type="ECO:0000256" key="2">
    <source>
        <dbReference type="ARBA" id="ARBA00012980"/>
    </source>
</evidence>
<proteinExistence type="inferred from homology"/>
<evidence type="ECO:0000313" key="15">
    <source>
        <dbReference type="Proteomes" id="UP000298791"/>
    </source>
</evidence>
<dbReference type="GO" id="GO:0005524">
    <property type="term" value="F:ATP binding"/>
    <property type="evidence" value="ECO:0007669"/>
    <property type="project" value="UniProtKB-UniRule"/>
</dbReference>
<evidence type="ECO:0000256" key="12">
    <source>
        <dbReference type="HAMAP-Rule" id="MF_00165"/>
    </source>
</evidence>
<keyword evidence="6 12" id="KW-0547">Nucleotide-binding</keyword>
<dbReference type="EC" id="2.7.4.9" evidence="2 12"/>
<dbReference type="InterPro" id="IPR039430">
    <property type="entry name" value="Thymidylate_kin-like_dom"/>
</dbReference>
<keyword evidence="5 12" id="KW-0545">Nucleotide biosynthesis</keyword>
<comment type="function">
    <text evidence="11 12">Phosphorylation of dTMP to form dTDP in both de novo and salvage pathways of dTTP synthesis.</text>
</comment>
<evidence type="ECO:0000256" key="9">
    <source>
        <dbReference type="ARBA" id="ARBA00029962"/>
    </source>
</evidence>
<evidence type="ECO:0000256" key="5">
    <source>
        <dbReference type="ARBA" id="ARBA00022727"/>
    </source>
</evidence>
<dbReference type="GO" id="GO:0006233">
    <property type="term" value="P:dTDP biosynthetic process"/>
    <property type="evidence" value="ECO:0007669"/>
    <property type="project" value="InterPro"/>
</dbReference>
<dbReference type="Proteomes" id="UP000298791">
    <property type="component" value="Chromosome"/>
</dbReference>
<evidence type="ECO:0000256" key="1">
    <source>
        <dbReference type="ARBA" id="ARBA00009776"/>
    </source>
</evidence>
<accession>A0A4D6XXG9</accession>
<dbReference type="HAMAP" id="MF_00165">
    <property type="entry name" value="Thymidylate_kinase"/>
    <property type="match status" value="1"/>
</dbReference>
<keyword evidence="4 12" id="KW-0808">Transferase</keyword>
<name>A0A4D6XXG9_9GAMM</name>
<dbReference type="OrthoDB" id="9774907at2"/>
<dbReference type="SUPFAM" id="SSF52540">
    <property type="entry name" value="P-loop containing nucleoside triphosphate hydrolases"/>
    <property type="match status" value="1"/>
</dbReference>
<dbReference type="GO" id="GO:0004798">
    <property type="term" value="F:dTMP kinase activity"/>
    <property type="evidence" value="ECO:0007669"/>
    <property type="project" value="UniProtKB-UniRule"/>
</dbReference>
<evidence type="ECO:0000256" key="3">
    <source>
        <dbReference type="ARBA" id="ARBA00017144"/>
    </source>
</evidence>
<evidence type="ECO:0000256" key="6">
    <source>
        <dbReference type="ARBA" id="ARBA00022741"/>
    </source>
</evidence>
<keyword evidence="7 12" id="KW-0418">Kinase</keyword>
<evidence type="ECO:0000256" key="8">
    <source>
        <dbReference type="ARBA" id="ARBA00022840"/>
    </source>
</evidence>
<keyword evidence="8 12" id="KW-0067">ATP-binding</keyword>
<dbReference type="Gene3D" id="3.40.50.300">
    <property type="entry name" value="P-loop containing nucleotide triphosphate hydrolases"/>
    <property type="match status" value="1"/>
</dbReference>
<evidence type="ECO:0000256" key="10">
    <source>
        <dbReference type="ARBA" id="ARBA00048743"/>
    </source>
</evidence>
<organism evidence="14 15">
    <name type="scientific">Buchnera aphidicola</name>
    <name type="common">Aphis nerii</name>
    <dbReference type="NCBI Taxonomy" id="1241835"/>
    <lineage>
        <taxon>Bacteria</taxon>
        <taxon>Pseudomonadati</taxon>
        <taxon>Pseudomonadota</taxon>
        <taxon>Gammaproteobacteria</taxon>
        <taxon>Enterobacterales</taxon>
        <taxon>Erwiniaceae</taxon>
        <taxon>Buchnera</taxon>
    </lineage>
</organism>
<dbReference type="EMBL" id="CP034885">
    <property type="protein sequence ID" value="QCI18890.1"/>
    <property type="molecule type" value="Genomic_DNA"/>
</dbReference>
<reference evidence="14 15" key="1">
    <citation type="submission" date="2018-12" db="EMBL/GenBank/DDBJ databases">
        <authorList>
            <person name="Chong R.A."/>
        </authorList>
    </citation>
    <scope>NUCLEOTIDE SEQUENCE [LARGE SCALE GENOMIC DNA]</scope>
    <source>
        <strain evidence="14 15">Ane</strain>
    </source>
</reference>
<dbReference type="AlphaFoldDB" id="A0A4D6XXG9"/>
<dbReference type="Pfam" id="PF02223">
    <property type="entry name" value="Thymidylate_kin"/>
    <property type="match status" value="1"/>
</dbReference>
<comment type="catalytic activity">
    <reaction evidence="10 12">
        <text>dTMP + ATP = dTDP + ADP</text>
        <dbReference type="Rhea" id="RHEA:13517"/>
        <dbReference type="ChEBI" id="CHEBI:30616"/>
        <dbReference type="ChEBI" id="CHEBI:58369"/>
        <dbReference type="ChEBI" id="CHEBI:63528"/>
        <dbReference type="ChEBI" id="CHEBI:456216"/>
        <dbReference type="EC" id="2.7.4.9"/>
    </reaction>
</comment>
<dbReference type="GO" id="GO:0006235">
    <property type="term" value="P:dTTP biosynthetic process"/>
    <property type="evidence" value="ECO:0007669"/>
    <property type="project" value="UniProtKB-UniRule"/>
</dbReference>
<feature type="domain" description="Thymidylate kinase-like" evidence="13">
    <location>
        <begin position="9"/>
        <end position="199"/>
    </location>
</feature>
<dbReference type="RefSeq" id="WP_158366735.1">
    <property type="nucleotide sequence ID" value="NZ_CP034885.1"/>
</dbReference>
<dbReference type="GO" id="GO:0006227">
    <property type="term" value="P:dUDP biosynthetic process"/>
    <property type="evidence" value="ECO:0007669"/>
    <property type="project" value="TreeGrafter"/>
</dbReference>
<dbReference type="InterPro" id="IPR018095">
    <property type="entry name" value="Thymidylate_kin_CS"/>
</dbReference>
<comment type="similarity">
    <text evidence="1 12">Belongs to the thymidylate kinase family.</text>
</comment>
<dbReference type="PANTHER" id="PTHR10344">
    <property type="entry name" value="THYMIDYLATE KINASE"/>
    <property type="match status" value="1"/>
</dbReference>
<feature type="binding site" evidence="12">
    <location>
        <begin position="11"/>
        <end position="18"/>
    </location>
    <ligand>
        <name>ATP</name>
        <dbReference type="ChEBI" id="CHEBI:30616"/>
    </ligand>
</feature>
<dbReference type="CDD" id="cd01672">
    <property type="entry name" value="TMPK"/>
    <property type="match status" value="1"/>
</dbReference>
<dbReference type="PROSITE" id="PS01331">
    <property type="entry name" value="THYMIDYLATE_KINASE"/>
    <property type="match status" value="1"/>
</dbReference>
<evidence type="ECO:0000256" key="4">
    <source>
        <dbReference type="ARBA" id="ARBA00022679"/>
    </source>
</evidence>
<sequence>MIKNKFIVVEGLEGAGKTHACTYIKEILKKNNIKNVILVRQPGSTPVAEKIRKLIKMYHTEKIIKETELLLMYAARIQLVKTIIKPALKKGYWVISDRHDLSSLAYQGEGLGINKNIINQLKYLFLENFIPDLTLYLDVIPEIGLQRALKRSSSLDRIEKRSLTFFQKTRKGYLNNIKSDTKTIKIDANLNIEKVSKNIKKQFSKWLQKQFI</sequence>
<gene>
    <name evidence="12" type="primary">tmk</name>
    <name evidence="14" type="ORF">D9V64_01790</name>
</gene>
<dbReference type="InterPro" id="IPR018094">
    <property type="entry name" value="Thymidylate_kinase"/>
</dbReference>
<evidence type="ECO:0000256" key="7">
    <source>
        <dbReference type="ARBA" id="ARBA00022777"/>
    </source>
</evidence>
<evidence type="ECO:0000259" key="13">
    <source>
        <dbReference type="Pfam" id="PF02223"/>
    </source>
</evidence>
<reference evidence="14 15" key="2">
    <citation type="submission" date="2019-05" db="EMBL/GenBank/DDBJ databases">
        <title>Genome evolution of the obligate endosymbiont Buchnera aphidicola.</title>
        <authorList>
            <person name="Moran N.A."/>
        </authorList>
    </citation>
    <scope>NUCLEOTIDE SEQUENCE [LARGE SCALE GENOMIC DNA]</scope>
    <source>
        <strain evidence="14 15">Ane</strain>
    </source>
</reference>
<evidence type="ECO:0000313" key="14">
    <source>
        <dbReference type="EMBL" id="QCI18890.1"/>
    </source>
</evidence>
<dbReference type="NCBIfam" id="TIGR00041">
    <property type="entry name" value="DTMP_kinase"/>
    <property type="match status" value="1"/>
</dbReference>
<protein>
    <recommendedName>
        <fullName evidence="3 12">Thymidylate kinase</fullName>
        <ecNumber evidence="2 12">2.7.4.9</ecNumber>
    </recommendedName>
    <alternativeName>
        <fullName evidence="9 12">dTMP kinase</fullName>
    </alternativeName>
</protein>
<dbReference type="GO" id="GO:0005829">
    <property type="term" value="C:cytosol"/>
    <property type="evidence" value="ECO:0007669"/>
    <property type="project" value="TreeGrafter"/>
</dbReference>
<dbReference type="PANTHER" id="PTHR10344:SF4">
    <property type="entry name" value="UMP-CMP KINASE 2, MITOCHONDRIAL"/>
    <property type="match status" value="1"/>
</dbReference>